<dbReference type="CDD" id="cd15559">
    <property type="entry name" value="PHD1_BPTF"/>
    <property type="match status" value="1"/>
</dbReference>
<evidence type="ECO:0000313" key="10">
    <source>
        <dbReference type="EMBL" id="KAF6041186.1"/>
    </source>
</evidence>
<keyword evidence="11" id="KW-1185">Reference proteome</keyword>
<evidence type="ECO:0000259" key="8">
    <source>
        <dbReference type="PROSITE" id="PS50016"/>
    </source>
</evidence>
<feature type="region of interest" description="Disordered" evidence="7">
    <location>
        <begin position="1"/>
        <end position="139"/>
    </location>
</feature>
<comment type="subcellular location">
    <subcellularLocation>
        <location evidence="1">Nucleus</location>
    </subcellularLocation>
</comment>
<dbReference type="GO" id="GO:0000978">
    <property type="term" value="F:RNA polymerase II cis-regulatory region sequence-specific DNA binding"/>
    <property type="evidence" value="ECO:0007669"/>
    <property type="project" value="TreeGrafter"/>
</dbReference>
<evidence type="ECO:0000256" key="3">
    <source>
        <dbReference type="ARBA" id="ARBA00022771"/>
    </source>
</evidence>
<dbReference type="AlphaFoldDB" id="A0A7J7KSK9"/>
<dbReference type="OrthoDB" id="784962at2759"/>
<feature type="domain" description="DDT" evidence="9">
    <location>
        <begin position="212"/>
        <end position="275"/>
    </location>
</feature>
<evidence type="ECO:0000256" key="4">
    <source>
        <dbReference type="ARBA" id="ARBA00022833"/>
    </source>
</evidence>
<dbReference type="SUPFAM" id="SSF57903">
    <property type="entry name" value="FYVE/PHD zinc finger"/>
    <property type="match status" value="1"/>
</dbReference>
<sequence>MPPKKKKKVQPKKTEKKPRASSAKKKRAVDKTWTTSIRVDVKETPEDSRSSTPASSDHRSSKARAGSMTSRDFIRQVLEFDKAPDSDLDSDSQSEDGDIDQSSDNELKMAIKQSLVSNSGPGSDNDSVDSIELDDSDPLNLEESSAADSIAALPLDTHAVADTDSNTSCPVEPDYADQLSIPSIYAPMPETSPANMPPLKLPPSSDDLIIPKQLVMRATGVYEVLRIYGQIIRLSPFLFEEFLASIGGNEPFQFNPLLHEIHACLIKSLLREEDNNQTSFGPSDLKDSINSSFFFNDAMTYSHVIMEYLRSDSSTEFEAALKIISDLNYPNVSVDKVLTVLETLCNLFLESNSIREELSADGFIKYDDHCRVCQKTGDVLCCDKCSGVYHLYCLTPPLDELPEGDWVCNVCLENEVQGVSDCISSTERRSMNRHDPLGYDRHWRKYWFLIRRIIIEEIDGLSYISTEKQFDELMAVLDGEKWERHLVAVLNGRKDEILGHMETTELLTNERKGQRVTYFSLNEAAIDKSKAERNLPLKVKAKVQLLQRMGRHLQLSLLIRPQPIKLL</sequence>
<dbReference type="PANTHER" id="PTHR45975:SF2">
    <property type="entry name" value="NUCLEOSOME-REMODELING FACTOR SUBUNIT BPTF"/>
    <property type="match status" value="1"/>
</dbReference>
<keyword evidence="4" id="KW-0862">Zinc</keyword>
<feature type="domain" description="PHD-type" evidence="8">
    <location>
        <begin position="367"/>
        <end position="414"/>
    </location>
</feature>
<dbReference type="PROSITE" id="PS50827">
    <property type="entry name" value="DDT"/>
    <property type="match status" value="1"/>
</dbReference>
<evidence type="ECO:0000256" key="1">
    <source>
        <dbReference type="ARBA" id="ARBA00004123"/>
    </source>
</evidence>
<gene>
    <name evidence="10" type="ORF">EB796_000524</name>
</gene>
<dbReference type="GO" id="GO:0016589">
    <property type="term" value="C:NURF complex"/>
    <property type="evidence" value="ECO:0007669"/>
    <property type="project" value="InterPro"/>
</dbReference>
<dbReference type="GO" id="GO:0006357">
    <property type="term" value="P:regulation of transcription by RNA polymerase II"/>
    <property type="evidence" value="ECO:0007669"/>
    <property type="project" value="InterPro"/>
</dbReference>
<dbReference type="InterPro" id="IPR019787">
    <property type="entry name" value="Znf_PHD-finger"/>
</dbReference>
<dbReference type="PANTHER" id="PTHR45975">
    <property type="entry name" value="NUCLEOSOME-REMODELING FACTOR SUBUNIT BPTF"/>
    <property type="match status" value="1"/>
</dbReference>
<keyword evidence="2" id="KW-0479">Metal-binding</keyword>
<protein>
    <submittedName>
        <fullName evidence="10">BPTF</fullName>
    </submittedName>
</protein>
<dbReference type="InterPro" id="IPR013083">
    <property type="entry name" value="Znf_RING/FYVE/PHD"/>
</dbReference>
<feature type="compositionally biased region" description="Basic residues" evidence="7">
    <location>
        <begin position="1"/>
        <end position="16"/>
    </location>
</feature>
<dbReference type="InterPro" id="IPR019786">
    <property type="entry name" value="Zinc_finger_PHD-type_CS"/>
</dbReference>
<accession>A0A7J7KSK9</accession>
<reference evidence="10" key="1">
    <citation type="submission" date="2020-06" db="EMBL/GenBank/DDBJ databases">
        <title>Draft genome of Bugula neritina, a colonial animal packing powerful symbionts and potential medicines.</title>
        <authorList>
            <person name="Rayko M."/>
        </authorList>
    </citation>
    <scope>NUCLEOTIDE SEQUENCE [LARGE SCALE GENOMIC DNA]</scope>
    <source>
        <strain evidence="10">Kwan_BN1</strain>
    </source>
</reference>
<dbReference type="Pfam" id="PF00628">
    <property type="entry name" value="PHD"/>
    <property type="match status" value="1"/>
</dbReference>
<feature type="compositionally biased region" description="Basic and acidic residues" evidence="7">
    <location>
        <begin position="39"/>
        <end position="49"/>
    </location>
</feature>
<proteinExistence type="predicted"/>
<dbReference type="Gene3D" id="3.30.40.10">
    <property type="entry name" value="Zinc/RING finger domain, C3HC4 (zinc finger)"/>
    <property type="match status" value="1"/>
</dbReference>
<feature type="compositionally biased region" description="Acidic residues" evidence="7">
    <location>
        <begin position="126"/>
        <end position="137"/>
    </location>
</feature>
<name>A0A7J7KSK9_BUGNE</name>
<dbReference type="Proteomes" id="UP000593567">
    <property type="component" value="Unassembled WGS sequence"/>
</dbReference>
<keyword evidence="5" id="KW-0539">Nucleus</keyword>
<dbReference type="Pfam" id="PF15613">
    <property type="entry name" value="WSD"/>
    <property type="match status" value="1"/>
</dbReference>
<dbReference type="InterPro" id="IPR028941">
    <property type="entry name" value="WHIM2_dom"/>
</dbReference>
<evidence type="ECO:0000313" key="11">
    <source>
        <dbReference type="Proteomes" id="UP000593567"/>
    </source>
</evidence>
<dbReference type="SMART" id="SM00249">
    <property type="entry name" value="PHD"/>
    <property type="match status" value="1"/>
</dbReference>
<feature type="compositionally biased region" description="Basic and acidic residues" evidence="7">
    <location>
        <begin position="72"/>
        <end position="85"/>
    </location>
</feature>
<evidence type="ECO:0000259" key="9">
    <source>
        <dbReference type="PROSITE" id="PS50827"/>
    </source>
</evidence>
<feature type="compositionally biased region" description="Acidic residues" evidence="7">
    <location>
        <begin position="86"/>
        <end position="103"/>
    </location>
</feature>
<dbReference type="Pfam" id="PF02791">
    <property type="entry name" value="DDT"/>
    <property type="match status" value="1"/>
</dbReference>
<dbReference type="InterPro" id="IPR011011">
    <property type="entry name" value="Znf_FYVE_PHD"/>
</dbReference>
<dbReference type="GO" id="GO:0008270">
    <property type="term" value="F:zinc ion binding"/>
    <property type="evidence" value="ECO:0007669"/>
    <property type="project" value="UniProtKB-KW"/>
</dbReference>
<dbReference type="SMART" id="SM00571">
    <property type="entry name" value="DDT"/>
    <property type="match status" value="1"/>
</dbReference>
<keyword evidence="3 6" id="KW-0863">Zinc-finger</keyword>
<dbReference type="InterPro" id="IPR001965">
    <property type="entry name" value="Znf_PHD"/>
</dbReference>
<evidence type="ECO:0000256" key="6">
    <source>
        <dbReference type="PROSITE-ProRule" id="PRU00146"/>
    </source>
</evidence>
<feature type="compositionally biased region" description="Polar residues" evidence="7">
    <location>
        <begin position="114"/>
        <end position="125"/>
    </location>
</feature>
<evidence type="ECO:0000256" key="5">
    <source>
        <dbReference type="ARBA" id="ARBA00023242"/>
    </source>
</evidence>
<comment type="caution">
    <text evidence="10">The sequence shown here is derived from an EMBL/GenBank/DDBJ whole genome shotgun (WGS) entry which is preliminary data.</text>
</comment>
<dbReference type="EMBL" id="VXIV02000069">
    <property type="protein sequence ID" value="KAF6041186.1"/>
    <property type="molecule type" value="Genomic_DNA"/>
</dbReference>
<dbReference type="InterPro" id="IPR018501">
    <property type="entry name" value="DDT_dom"/>
</dbReference>
<evidence type="ECO:0000256" key="2">
    <source>
        <dbReference type="ARBA" id="ARBA00022723"/>
    </source>
</evidence>
<dbReference type="PROSITE" id="PS01359">
    <property type="entry name" value="ZF_PHD_1"/>
    <property type="match status" value="1"/>
</dbReference>
<evidence type="ECO:0000256" key="7">
    <source>
        <dbReference type="SAM" id="MobiDB-lite"/>
    </source>
</evidence>
<organism evidence="10 11">
    <name type="scientific">Bugula neritina</name>
    <name type="common">Brown bryozoan</name>
    <name type="synonym">Sertularia neritina</name>
    <dbReference type="NCBI Taxonomy" id="10212"/>
    <lineage>
        <taxon>Eukaryota</taxon>
        <taxon>Metazoa</taxon>
        <taxon>Spiralia</taxon>
        <taxon>Lophotrochozoa</taxon>
        <taxon>Bryozoa</taxon>
        <taxon>Gymnolaemata</taxon>
        <taxon>Cheilostomatida</taxon>
        <taxon>Flustrina</taxon>
        <taxon>Buguloidea</taxon>
        <taxon>Bugulidae</taxon>
        <taxon>Bugula</taxon>
    </lineage>
</organism>
<dbReference type="PROSITE" id="PS50016">
    <property type="entry name" value="ZF_PHD_2"/>
    <property type="match status" value="1"/>
</dbReference>
<dbReference type="InterPro" id="IPR038028">
    <property type="entry name" value="BPTF"/>
</dbReference>